<sequence length="231" mass="25327">MSDEKARGPARSRRSFLARSLGASAAAVPALALAGSRKAAAASHRRLTGIQAELINEVLNDEQQHVPILQNLLDDEDNPLPVPIRRPPGFNLSRLRQPNLMAFLETAAVFENTGSGLYHGALLNVTQTLEYFPTAAGLAAVEARHASWLNSLLDEPLVEDFAPVESPIPQEIVLSRVAEFVTDHRATFPSFDTTTSSDANNFRILDFVLFLEYIESKFYEINVPLFAASPD</sequence>
<proteinExistence type="predicted"/>
<dbReference type="EMBL" id="CP042997">
    <property type="protein sequence ID" value="QEH33346.1"/>
    <property type="molecule type" value="Genomic_DNA"/>
</dbReference>
<dbReference type="OrthoDB" id="281952at2"/>
<reference evidence="1 2" key="1">
    <citation type="submission" date="2019-08" db="EMBL/GenBank/DDBJ databases">
        <title>Deep-cultivation of Planctomycetes and their phenomic and genomic characterization uncovers novel biology.</title>
        <authorList>
            <person name="Wiegand S."/>
            <person name="Jogler M."/>
            <person name="Boedeker C."/>
            <person name="Pinto D."/>
            <person name="Vollmers J."/>
            <person name="Rivas-Marin E."/>
            <person name="Kohn T."/>
            <person name="Peeters S.H."/>
            <person name="Heuer A."/>
            <person name="Rast P."/>
            <person name="Oberbeckmann S."/>
            <person name="Bunk B."/>
            <person name="Jeske O."/>
            <person name="Meyerdierks A."/>
            <person name="Storesund J.E."/>
            <person name="Kallscheuer N."/>
            <person name="Luecker S."/>
            <person name="Lage O.M."/>
            <person name="Pohl T."/>
            <person name="Merkel B.J."/>
            <person name="Hornburger P."/>
            <person name="Mueller R.-W."/>
            <person name="Bruemmer F."/>
            <person name="Labrenz M."/>
            <person name="Spormann A.M."/>
            <person name="Op den Camp H."/>
            <person name="Overmann J."/>
            <person name="Amann R."/>
            <person name="Jetten M.S.M."/>
            <person name="Mascher T."/>
            <person name="Medema M.H."/>
            <person name="Devos D.P."/>
            <person name="Kaster A.-K."/>
            <person name="Ovreas L."/>
            <person name="Rohde M."/>
            <person name="Galperin M.Y."/>
            <person name="Jogler C."/>
        </authorList>
    </citation>
    <scope>NUCLEOTIDE SEQUENCE [LARGE SCALE GENOMIC DNA]</scope>
    <source>
        <strain evidence="1 2">OJF2</strain>
    </source>
</reference>
<gene>
    <name evidence="1" type="ORF">OJF2_18470</name>
</gene>
<evidence type="ECO:0000313" key="2">
    <source>
        <dbReference type="Proteomes" id="UP000324233"/>
    </source>
</evidence>
<dbReference type="KEGG" id="agv:OJF2_18470"/>
<protein>
    <recommendedName>
        <fullName evidence="3">Ferritin-like domain-containing protein</fullName>
    </recommendedName>
</protein>
<evidence type="ECO:0000313" key="1">
    <source>
        <dbReference type="EMBL" id="QEH33346.1"/>
    </source>
</evidence>
<name>A0A5B9VY93_9BACT</name>
<accession>A0A5B9VY93</accession>
<dbReference type="InterPro" id="IPR006311">
    <property type="entry name" value="TAT_signal"/>
</dbReference>
<dbReference type="AlphaFoldDB" id="A0A5B9VY93"/>
<dbReference type="Proteomes" id="UP000324233">
    <property type="component" value="Chromosome"/>
</dbReference>
<evidence type="ECO:0008006" key="3">
    <source>
        <dbReference type="Google" id="ProtNLM"/>
    </source>
</evidence>
<organism evidence="1 2">
    <name type="scientific">Aquisphaera giovannonii</name>
    <dbReference type="NCBI Taxonomy" id="406548"/>
    <lineage>
        <taxon>Bacteria</taxon>
        <taxon>Pseudomonadati</taxon>
        <taxon>Planctomycetota</taxon>
        <taxon>Planctomycetia</taxon>
        <taxon>Isosphaerales</taxon>
        <taxon>Isosphaeraceae</taxon>
        <taxon>Aquisphaera</taxon>
    </lineage>
</organism>
<keyword evidence="2" id="KW-1185">Reference proteome</keyword>
<dbReference type="RefSeq" id="WP_148593152.1">
    <property type="nucleotide sequence ID" value="NZ_CP042997.1"/>
</dbReference>
<dbReference type="Pfam" id="PF13668">
    <property type="entry name" value="Ferritin_2"/>
    <property type="match status" value="1"/>
</dbReference>
<dbReference type="PROSITE" id="PS51318">
    <property type="entry name" value="TAT"/>
    <property type="match status" value="1"/>
</dbReference>